<gene>
    <name evidence="1" type="ORF">GCM10008932_16360</name>
</gene>
<keyword evidence="2" id="KW-1185">Reference proteome</keyword>
<evidence type="ECO:0000313" key="2">
    <source>
        <dbReference type="Proteomes" id="UP001501166"/>
    </source>
</evidence>
<dbReference type="Proteomes" id="UP001501166">
    <property type="component" value="Unassembled WGS sequence"/>
</dbReference>
<name>A0ABN0XI53_9LACT</name>
<accession>A0ABN0XI53</accession>
<protein>
    <recommendedName>
        <fullName evidence="3">DUF4145 domain-containing protein</fullName>
    </recommendedName>
</protein>
<sequence length="250" mass="28272">METDEIDNSFIAHAADILGDTSHGLSGSQIVKYCNTYAVDFDVRIPIISSDFGKFGSVVPNKRTALYKNLAEFDGKQQFVIIKELCELTMFKDNEEVAKLKSNLYRRFSKFAVRGNYTEEYQPTGWERVDRSIDEMRSRLEFASTEEQFQAIGMIGRETLITIAQQVFDPEKHTTLDGVETSTTDAKRMLEAFLRYELRDSSEKARKYARASVDLGNQLTHDRGASKKKATLCLISVSSIASMIKTLDEG</sequence>
<organism evidence="1 2">
    <name type="scientific">Alkalibacterium iburiense</name>
    <dbReference type="NCBI Taxonomy" id="290589"/>
    <lineage>
        <taxon>Bacteria</taxon>
        <taxon>Bacillati</taxon>
        <taxon>Bacillota</taxon>
        <taxon>Bacilli</taxon>
        <taxon>Lactobacillales</taxon>
        <taxon>Carnobacteriaceae</taxon>
        <taxon>Alkalibacterium</taxon>
    </lineage>
</organism>
<dbReference type="EMBL" id="BAAACW010000103">
    <property type="protein sequence ID" value="GAA0364785.1"/>
    <property type="molecule type" value="Genomic_DNA"/>
</dbReference>
<reference evidence="1 2" key="1">
    <citation type="journal article" date="2019" name="Int. J. Syst. Evol. Microbiol.">
        <title>The Global Catalogue of Microorganisms (GCM) 10K type strain sequencing project: providing services to taxonomists for standard genome sequencing and annotation.</title>
        <authorList>
            <consortium name="The Broad Institute Genomics Platform"/>
            <consortium name="The Broad Institute Genome Sequencing Center for Infectious Disease"/>
            <person name="Wu L."/>
            <person name="Ma J."/>
        </authorList>
    </citation>
    <scope>NUCLEOTIDE SEQUENCE [LARGE SCALE GENOMIC DNA]</scope>
    <source>
        <strain evidence="1 2">JCM 12662</strain>
    </source>
</reference>
<comment type="caution">
    <text evidence="1">The sequence shown here is derived from an EMBL/GenBank/DDBJ whole genome shotgun (WGS) entry which is preliminary data.</text>
</comment>
<proteinExistence type="predicted"/>
<evidence type="ECO:0000313" key="1">
    <source>
        <dbReference type="EMBL" id="GAA0364785.1"/>
    </source>
</evidence>
<dbReference type="RefSeq" id="WP_343755547.1">
    <property type="nucleotide sequence ID" value="NZ_BAAACW010000103.1"/>
</dbReference>
<evidence type="ECO:0008006" key="3">
    <source>
        <dbReference type="Google" id="ProtNLM"/>
    </source>
</evidence>